<organism evidence="1 2">
    <name type="scientific">Eretmocerus hayati</name>
    <dbReference type="NCBI Taxonomy" id="131215"/>
    <lineage>
        <taxon>Eukaryota</taxon>
        <taxon>Metazoa</taxon>
        <taxon>Ecdysozoa</taxon>
        <taxon>Arthropoda</taxon>
        <taxon>Hexapoda</taxon>
        <taxon>Insecta</taxon>
        <taxon>Pterygota</taxon>
        <taxon>Neoptera</taxon>
        <taxon>Endopterygota</taxon>
        <taxon>Hymenoptera</taxon>
        <taxon>Apocrita</taxon>
        <taxon>Proctotrupomorpha</taxon>
        <taxon>Chalcidoidea</taxon>
        <taxon>Aphelinidae</taxon>
        <taxon>Aphelininae</taxon>
        <taxon>Eretmocerus</taxon>
    </lineage>
</organism>
<accession>A0ACC2NFJ6</accession>
<comment type="caution">
    <text evidence="1">The sequence shown here is derived from an EMBL/GenBank/DDBJ whole genome shotgun (WGS) entry which is preliminary data.</text>
</comment>
<evidence type="ECO:0000313" key="2">
    <source>
        <dbReference type="Proteomes" id="UP001239111"/>
    </source>
</evidence>
<protein>
    <submittedName>
        <fullName evidence="1">Uncharacterized protein</fullName>
    </submittedName>
</protein>
<sequence>MSESSFFLKPGQGIYDDFSTAEPIVGTSVPATGQEVFTIAYIKVSCETCEHHFDSGPGYDYCIGTIITNKHIITSASCINDKPVGRIQVCGRLVSGKCGSIYDVSSSVTFEEWVNQYGSARPDITNDIAIITLSKNIDKSYMERARLSFKKNEDLYEKNAAIVGWKNGRSLHKADVKIISPGECKIRRGEMSEFEIGKLSKETLCTWTRPHSLLDCDDDGSPLLSSNGAVIGVSLGNCLHDIPDIFHGAKVNIHANIYFYRKFIKAVTAGEKLLEEN</sequence>
<name>A0ACC2NFJ6_9HYME</name>
<proteinExistence type="predicted"/>
<evidence type="ECO:0000313" key="1">
    <source>
        <dbReference type="EMBL" id="KAJ8669109.1"/>
    </source>
</evidence>
<dbReference type="EMBL" id="CM056743">
    <property type="protein sequence ID" value="KAJ8669109.1"/>
    <property type="molecule type" value="Genomic_DNA"/>
</dbReference>
<reference evidence="1" key="1">
    <citation type="submission" date="2023-04" db="EMBL/GenBank/DDBJ databases">
        <title>A chromosome-level genome assembly of the parasitoid wasp Eretmocerus hayati.</title>
        <authorList>
            <person name="Zhong Y."/>
            <person name="Liu S."/>
            <person name="Liu Y."/>
        </authorList>
    </citation>
    <scope>NUCLEOTIDE SEQUENCE</scope>
    <source>
        <strain evidence="1">ZJU_SS_LIU_2023</strain>
    </source>
</reference>
<gene>
    <name evidence="1" type="ORF">QAD02_000368</name>
</gene>
<keyword evidence="2" id="KW-1185">Reference proteome</keyword>
<dbReference type="Proteomes" id="UP001239111">
    <property type="component" value="Chromosome 3"/>
</dbReference>